<name>A0A2N6CWN2_9GAMM</name>
<evidence type="ECO:0000313" key="1">
    <source>
        <dbReference type="EMBL" id="PLX61679.1"/>
    </source>
</evidence>
<protein>
    <submittedName>
        <fullName evidence="1">Pilus assembly protein MshO</fullName>
    </submittedName>
</protein>
<dbReference type="InterPro" id="IPR012902">
    <property type="entry name" value="N_methyl_site"/>
</dbReference>
<organism evidence="1 2">
    <name type="scientific">Sedimenticola selenatireducens</name>
    <dbReference type="NCBI Taxonomy" id="191960"/>
    <lineage>
        <taxon>Bacteria</taxon>
        <taxon>Pseudomonadati</taxon>
        <taxon>Pseudomonadota</taxon>
        <taxon>Gammaproteobacteria</taxon>
        <taxon>Chromatiales</taxon>
        <taxon>Sedimenticolaceae</taxon>
        <taxon>Sedimenticola</taxon>
    </lineage>
</organism>
<reference evidence="1 2" key="1">
    <citation type="submission" date="2017-11" db="EMBL/GenBank/DDBJ databases">
        <title>Genome-resolved metagenomics identifies genetic mobility, metabolic interactions, and unexpected diversity in perchlorate-reducing communities.</title>
        <authorList>
            <person name="Barnum T.P."/>
            <person name="Figueroa I.A."/>
            <person name="Carlstrom C.I."/>
            <person name="Lucas L.N."/>
            <person name="Engelbrektson A.L."/>
            <person name="Coates J.D."/>
        </authorList>
    </citation>
    <scope>NUCLEOTIDE SEQUENCE [LARGE SCALE GENOMIC DNA]</scope>
    <source>
        <strain evidence="1">BM301</strain>
    </source>
</reference>
<accession>A0A2N6CWN2</accession>
<dbReference type="NCBIfam" id="TIGR02532">
    <property type="entry name" value="IV_pilin_GFxxxE"/>
    <property type="match status" value="1"/>
</dbReference>
<dbReference type="InterPro" id="IPR045584">
    <property type="entry name" value="Pilin-like"/>
</dbReference>
<dbReference type="Proteomes" id="UP000235015">
    <property type="component" value="Unassembled WGS sequence"/>
</dbReference>
<dbReference type="SUPFAM" id="SSF54523">
    <property type="entry name" value="Pili subunits"/>
    <property type="match status" value="1"/>
</dbReference>
<evidence type="ECO:0000313" key="2">
    <source>
        <dbReference type="Proteomes" id="UP000235015"/>
    </source>
</evidence>
<dbReference type="Pfam" id="PF07963">
    <property type="entry name" value="N_methyl"/>
    <property type="match status" value="1"/>
</dbReference>
<dbReference type="STRING" id="1111735.GCA_000428045_03852"/>
<comment type="caution">
    <text evidence="1">The sequence shown here is derived from an EMBL/GenBank/DDBJ whole genome shotgun (WGS) entry which is preliminary data.</text>
</comment>
<sequence>MTIESGNQLLTRSGPLSVCRATGRRLALGPNRGVAPLLQAVVSRFKVSESGRVGVPACSRGLVWPNSHAGGSGQCGFTLIELVVVIVISGVIAVAASQLIQRPVEMYQSQASRARLVDRADTALVRMTRELRDALPNSVRIGCSGACLEFLHVVTGGLYRAAPEADSLRLSFNPADADMQFEVMGLLADSALVQAGSNVNDCASMNASCLVIYNTGLSGSNAYNRDNAATISAVNAGPPITLNFFNNGFSSLQTAFPASSPDQRFYIVDTPITYLCDPGGGTIRRYQGYNLQAAQNAVDSHAELLAQSNPAEHALLVDQVSACNFTYTPGTPSRNGLVTLELTVHEQSESITLLQQAHLVNMP</sequence>
<dbReference type="AlphaFoldDB" id="A0A2N6CWN2"/>
<proteinExistence type="predicted"/>
<gene>
    <name evidence="1" type="ORF">C0630_09030</name>
</gene>
<dbReference type="EMBL" id="PKUN01000010">
    <property type="protein sequence ID" value="PLX61679.1"/>
    <property type="molecule type" value="Genomic_DNA"/>
</dbReference>